<dbReference type="AlphaFoldDB" id="A0AA35SJA5"/>
<organism evidence="2 3">
    <name type="scientific">Geodia barretti</name>
    <name type="common">Barrett's horny sponge</name>
    <dbReference type="NCBI Taxonomy" id="519541"/>
    <lineage>
        <taxon>Eukaryota</taxon>
        <taxon>Metazoa</taxon>
        <taxon>Porifera</taxon>
        <taxon>Demospongiae</taxon>
        <taxon>Heteroscleromorpha</taxon>
        <taxon>Tetractinellida</taxon>
        <taxon>Astrophorina</taxon>
        <taxon>Geodiidae</taxon>
        <taxon>Geodia</taxon>
    </lineage>
</organism>
<dbReference type="PANTHER" id="PTHR12811">
    <property type="entry name" value="VACUOLAR PROTEIN SORTING VPS16"/>
    <property type="match status" value="1"/>
</dbReference>
<proteinExistence type="predicted"/>
<dbReference type="GO" id="GO:0005765">
    <property type="term" value="C:lysosomal membrane"/>
    <property type="evidence" value="ECO:0007669"/>
    <property type="project" value="TreeGrafter"/>
</dbReference>
<dbReference type="GO" id="GO:0006886">
    <property type="term" value="P:intracellular protein transport"/>
    <property type="evidence" value="ECO:0007669"/>
    <property type="project" value="InterPro"/>
</dbReference>
<comment type="caution">
    <text evidence="2">The sequence shown here is derived from an EMBL/GenBank/DDBJ whole genome shotgun (WGS) entry which is preliminary data.</text>
</comment>
<dbReference type="Proteomes" id="UP001174909">
    <property type="component" value="Unassembled WGS sequence"/>
</dbReference>
<name>A0AA35SJA5_GEOBA</name>
<dbReference type="GO" id="GO:0042144">
    <property type="term" value="P:vacuole fusion, non-autophagic"/>
    <property type="evidence" value="ECO:0007669"/>
    <property type="project" value="TreeGrafter"/>
</dbReference>
<evidence type="ECO:0000313" key="2">
    <source>
        <dbReference type="EMBL" id="CAI8030172.1"/>
    </source>
</evidence>
<dbReference type="InterPro" id="IPR006926">
    <property type="entry name" value="Vps16_N"/>
</dbReference>
<feature type="domain" description="Vps16 N-terminal" evidence="1">
    <location>
        <begin position="12"/>
        <end position="332"/>
    </location>
</feature>
<sequence length="343" mass="38199">MEKIADVQASATVDWSPLGDIYVKKTVHYHLSWDKNLDQCSVAIAPYGGPIALLQKLSKSGGDSKSILIYSQAGNPISSIPWEGGRLIGMGWNSNEDLICILEEGTMAAYSINGLLKYSRPVSREVREHRVLDCKFFHTMEGSGGFAVMTNCYQFFVVADTCRPRDEIRVKKVADLPSMTVRPNCWNVLTPQCNILVSVEEKLYILDQYEAIPQSVLTSKKDPSVYWAEIAVSVDGKAVALVDKGGYLWGGTSDFKTCETEMDLQSTAKVLAMEWGAKDFFVLVMEKLIFVKGFGKHWCKYPGKLGCCLQPEVDGLRLVSNTTSEFIHRVTSMLIPHYTLIIV</sequence>
<gene>
    <name evidence="2" type="ORF">GBAR_LOCUS17112</name>
</gene>
<reference evidence="2" key="1">
    <citation type="submission" date="2023-03" db="EMBL/GenBank/DDBJ databases">
        <authorList>
            <person name="Steffen K."/>
            <person name="Cardenas P."/>
        </authorList>
    </citation>
    <scope>NUCLEOTIDE SEQUENCE</scope>
</reference>
<evidence type="ECO:0000259" key="1">
    <source>
        <dbReference type="Pfam" id="PF04841"/>
    </source>
</evidence>
<keyword evidence="3" id="KW-1185">Reference proteome</keyword>
<dbReference type="InterPro" id="IPR016534">
    <property type="entry name" value="VPS16"/>
</dbReference>
<protein>
    <submittedName>
        <fullName evidence="2">Vacuolar protein sorting-associated protein 16 homolog</fullName>
    </submittedName>
</protein>
<evidence type="ECO:0000313" key="3">
    <source>
        <dbReference type="Proteomes" id="UP001174909"/>
    </source>
</evidence>
<dbReference type="PANTHER" id="PTHR12811:SF0">
    <property type="entry name" value="VACUOLAR PROTEIN SORTING-ASSOCIATED PROTEIN 16 HOMOLOG"/>
    <property type="match status" value="1"/>
</dbReference>
<dbReference type="EMBL" id="CASHTH010002461">
    <property type="protein sequence ID" value="CAI8030172.1"/>
    <property type="molecule type" value="Genomic_DNA"/>
</dbReference>
<dbReference type="GO" id="GO:0016197">
    <property type="term" value="P:endosomal transport"/>
    <property type="evidence" value="ECO:0007669"/>
    <property type="project" value="TreeGrafter"/>
</dbReference>
<dbReference type="Pfam" id="PF04841">
    <property type="entry name" value="Vps16_N"/>
    <property type="match status" value="1"/>
</dbReference>
<dbReference type="GO" id="GO:0030897">
    <property type="term" value="C:HOPS complex"/>
    <property type="evidence" value="ECO:0007669"/>
    <property type="project" value="TreeGrafter"/>
</dbReference>
<dbReference type="GO" id="GO:0003779">
    <property type="term" value="F:actin binding"/>
    <property type="evidence" value="ECO:0007669"/>
    <property type="project" value="TreeGrafter"/>
</dbReference>
<dbReference type="GO" id="GO:0005768">
    <property type="term" value="C:endosome"/>
    <property type="evidence" value="ECO:0007669"/>
    <property type="project" value="TreeGrafter"/>
</dbReference>
<accession>A0AA35SJA5</accession>